<dbReference type="PANTHER" id="PTHR43316">
    <property type="entry name" value="HYDROLASE, HALOACID DELAHOGENASE-RELATED"/>
    <property type="match status" value="1"/>
</dbReference>
<dbReference type="NCBIfam" id="TIGR01493">
    <property type="entry name" value="HAD-SF-IA-v2"/>
    <property type="match status" value="1"/>
</dbReference>
<dbReference type="SUPFAM" id="SSF56784">
    <property type="entry name" value="HAD-like"/>
    <property type="match status" value="1"/>
</dbReference>
<dbReference type="PANTHER" id="PTHR43316:SF3">
    <property type="entry name" value="HALOACID DEHALOGENASE, TYPE II (AFU_ORTHOLOGUE AFUA_2G07750)-RELATED"/>
    <property type="match status" value="1"/>
</dbReference>
<protein>
    <submittedName>
        <fullName evidence="2">2-haloacid dehalogenase</fullName>
    </submittedName>
</protein>
<dbReference type="RefSeq" id="WP_132612083.1">
    <property type="nucleotide sequence ID" value="NZ_JAAXRN010000011.1"/>
</dbReference>
<sequence length="222" mass="25253">MTTFRPKYITFDCYGTLTNFQMAEAARDLYGEELDQPRMAEFTKNFAAYRLDEIMGDWKPYAEVVHNSLERTCKRNSVTFRDEAARMVYERVPTWGPHRDVPEGLARVAKEIPLVILSNAMDAQIMSNVEKLGAPFHAVYTAQQANAYKPRFKAFEYMFDMLGCGPEDVLHCSSSFRYDLMSAHDLGIKNKVWVNRGHEPANPYYGYVEIPGISGLPGVVGL</sequence>
<proteinExistence type="predicted"/>
<comment type="caution">
    <text evidence="2">The sequence shown here is derived from an EMBL/GenBank/DDBJ whole genome shotgun (WGS) entry which is preliminary data.</text>
</comment>
<reference evidence="2 3" key="1">
    <citation type="submission" date="2019-03" db="EMBL/GenBank/DDBJ databases">
        <title>Genomic Encyclopedia of Type Strains, Phase IV (KMG-V): Genome sequencing to study the core and pangenomes of soil and plant-associated prokaryotes.</title>
        <authorList>
            <person name="Whitman W."/>
        </authorList>
    </citation>
    <scope>NUCLEOTIDE SEQUENCE [LARGE SCALE GENOMIC DNA]</scope>
    <source>
        <strain evidence="2 3">FB403</strain>
    </source>
</reference>
<dbReference type="InterPro" id="IPR023214">
    <property type="entry name" value="HAD_sf"/>
</dbReference>
<evidence type="ECO:0000313" key="3">
    <source>
        <dbReference type="Proteomes" id="UP000295021"/>
    </source>
</evidence>
<dbReference type="AlphaFoldDB" id="A0AAJ3A1D0"/>
<dbReference type="GO" id="GO:0019120">
    <property type="term" value="F:hydrolase activity, acting on acid halide bonds, in C-halide compounds"/>
    <property type="evidence" value="ECO:0007669"/>
    <property type="project" value="InterPro"/>
</dbReference>
<dbReference type="Gene3D" id="1.10.150.750">
    <property type="match status" value="1"/>
</dbReference>
<dbReference type="InterPro" id="IPR006328">
    <property type="entry name" value="2-HAD"/>
</dbReference>
<dbReference type="InterPro" id="IPR036412">
    <property type="entry name" value="HAD-like_sf"/>
</dbReference>
<dbReference type="EMBL" id="SMBI01000007">
    <property type="protein sequence ID" value="TCU23519.1"/>
    <property type="molecule type" value="Genomic_DNA"/>
</dbReference>
<name>A0AAJ3A1D0_9HYPH</name>
<keyword evidence="1" id="KW-0378">Hydrolase</keyword>
<dbReference type="NCBIfam" id="TIGR01428">
    <property type="entry name" value="HAD_type_II"/>
    <property type="match status" value="1"/>
</dbReference>
<accession>A0AAJ3A1D0</accession>
<dbReference type="Pfam" id="PF00702">
    <property type="entry name" value="Hydrolase"/>
    <property type="match status" value="1"/>
</dbReference>
<dbReference type="SFLD" id="SFLDS00003">
    <property type="entry name" value="Haloacid_Dehalogenase"/>
    <property type="match status" value="1"/>
</dbReference>
<dbReference type="SFLD" id="SFLDG01129">
    <property type="entry name" value="C1.5:_HAD__Beta-PGM__Phosphata"/>
    <property type="match status" value="1"/>
</dbReference>
<dbReference type="InterPro" id="IPR006439">
    <property type="entry name" value="HAD-SF_hydro_IA"/>
</dbReference>
<dbReference type="Proteomes" id="UP000295021">
    <property type="component" value="Unassembled WGS sequence"/>
</dbReference>
<organism evidence="2 3">
    <name type="scientific">Rhizobium laguerreae</name>
    <dbReference type="NCBI Taxonomy" id="1076926"/>
    <lineage>
        <taxon>Bacteria</taxon>
        <taxon>Pseudomonadati</taxon>
        <taxon>Pseudomonadota</taxon>
        <taxon>Alphaproteobacteria</taxon>
        <taxon>Hyphomicrobiales</taxon>
        <taxon>Rhizobiaceae</taxon>
        <taxon>Rhizobium/Agrobacterium group</taxon>
        <taxon>Rhizobium</taxon>
    </lineage>
</organism>
<dbReference type="Gene3D" id="3.40.50.1000">
    <property type="entry name" value="HAD superfamily/HAD-like"/>
    <property type="match status" value="1"/>
</dbReference>
<dbReference type="InterPro" id="IPR051540">
    <property type="entry name" value="S-2-haloacid_dehalogenase"/>
</dbReference>
<gene>
    <name evidence="2" type="ORF">EV131_107268</name>
</gene>
<evidence type="ECO:0000313" key="2">
    <source>
        <dbReference type="EMBL" id="TCU23519.1"/>
    </source>
</evidence>
<evidence type="ECO:0000256" key="1">
    <source>
        <dbReference type="ARBA" id="ARBA00022801"/>
    </source>
</evidence>
<dbReference type="CDD" id="cd02588">
    <property type="entry name" value="HAD_L2-DEX"/>
    <property type="match status" value="1"/>
</dbReference>